<dbReference type="RefSeq" id="WP_076386266.1">
    <property type="nucleotide sequence ID" value="NZ_FTOI01000004.1"/>
</dbReference>
<proteinExistence type="predicted"/>
<sequence length="63" mass="7338">MIPQNIKDILANGENVGLYQTFSMIFFLIFFLGIVIWVFSRSKKHYDEEANAPLEDDIDDKNL</sequence>
<name>A0A1N7L1I3_9FLAO</name>
<dbReference type="STRING" id="713588.SAMN05421789_104130"/>
<keyword evidence="1" id="KW-0472">Membrane</keyword>
<evidence type="ECO:0000256" key="1">
    <source>
        <dbReference type="SAM" id="Phobius"/>
    </source>
</evidence>
<dbReference type="AlphaFoldDB" id="A0A1N7L1I3"/>
<dbReference type="Proteomes" id="UP000185839">
    <property type="component" value="Unassembled WGS sequence"/>
</dbReference>
<reference evidence="3" key="1">
    <citation type="submission" date="2017-01" db="EMBL/GenBank/DDBJ databases">
        <authorList>
            <person name="Varghese N."/>
            <person name="Submissions S."/>
        </authorList>
    </citation>
    <scope>NUCLEOTIDE SEQUENCE [LARGE SCALE GENOMIC DNA]</scope>
    <source>
        <strain evidence="3">DSM 23145</strain>
    </source>
</reference>
<keyword evidence="1" id="KW-0812">Transmembrane</keyword>
<keyword evidence="3" id="KW-1185">Reference proteome</keyword>
<evidence type="ECO:0000313" key="2">
    <source>
        <dbReference type="EMBL" id="SIS67651.1"/>
    </source>
</evidence>
<gene>
    <name evidence="2" type="ORF">SAMN05421789_104130</name>
</gene>
<dbReference type="Pfam" id="PF05545">
    <property type="entry name" value="FixQ"/>
    <property type="match status" value="1"/>
</dbReference>
<keyword evidence="1" id="KW-1133">Transmembrane helix</keyword>
<feature type="transmembrane region" description="Helical" evidence="1">
    <location>
        <begin position="18"/>
        <end position="39"/>
    </location>
</feature>
<dbReference type="CDD" id="cd01324">
    <property type="entry name" value="cbb3_Oxidase_CcoQ"/>
    <property type="match status" value="1"/>
</dbReference>
<dbReference type="InterPro" id="IPR008621">
    <property type="entry name" value="Cbb3-typ_cyt_oxidase_comp"/>
</dbReference>
<dbReference type="EMBL" id="FTOI01000004">
    <property type="protein sequence ID" value="SIS67651.1"/>
    <property type="molecule type" value="Genomic_DNA"/>
</dbReference>
<organism evidence="2 3">
    <name type="scientific">Kaistella chaponensis</name>
    <dbReference type="NCBI Taxonomy" id="713588"/>
    <lineage>
        <taxon>Bacteria</taxon>
        <taxon>Pseudomonadati</taxon>
        <taxon>Bacteroidota</taxon>
        <taxon>Flavobacteriia</taxon>
        <taxon>Flavobacteriales</taxon>
        <taxon>Weeksellaceae</taxon>
        <taxon>Chryseobacterium group</taxon>
        <taxon>Kaistella</taxon>
    </lineage>
</organism>
<accession>A0A1N7L1I3</accession>
<protein>
    <submittedName>
        <fullName evidence="2">Cbb3-type cytochrome oxidase, subunit 3</fullName>
    </submittedName>
</protein>
<evidence type="ECO:0000313" key="3">
    <source>
        <dbReference type="Proteomes" id="UP000185839"/>
    </source>
</evidence>